<name>U2EMG2_9BACT</name>
<protein>
    <submittedName>
        <fullName evidence="1">Uncharacterized protein</fullName>
    </submittedName>
</protein>
<accession>U2EMG2</accession>
<evidence type="ECO:0000313" key="2">
    <source>
        <dbReference type="Proteomes" id="UP000016627"/>
    </source>
</evidence>
<sequence>MLIAISAIKHKSIDSLLFENLSEKNAVNEVQNINKSMAM</sequence>
<dbReference type="Proteomes" id="UP000016627">
    <property type="component" value="Unassembled WGS sequence"/>
</dbReference>
<dbReference type="EMBL" id="ANNI01000009">
    <property type="protein sequence ID" value="ERJ25161.1"/>
    <property type="molecule type" value="Genomic_DNA"/>
</dbReference>
<gene>
    <name evidence="1" type="ORF">ATCC51562_744</name>
</gene>
<organism evidence="1 2">
    <name type="scientific">Campylobacter concisus ATCC 51562</name>
    <dbReference type="NCBI Taxonomy" id="1242969"/>
    <lineage>
        <taxon>Bacteria</taxon>
        <taxon>Pseudomonadati</taxon>
        <taxon>Campylobacterota</taxon>
        <taxon>Epsilonproteobacteria</taxon>
        <taxon>Campylobacterales</taxon>
        <taxon>Campylobacteraceae</taxon>
        <taxon>Campylobacter</taxon>
    </lineage>
</organism>
<dbReference type="AlphaFoldDB" id="U2EMG2"/>
<reference evidence="1 2" key="1">
    <citation type="journal article" date="2013" name="BMC Genomics">
        <title>Comparative genomics of Campylobacter concisus isolates reveals genetic diversity and provides insights into disease association.</title>
        <authorList>
            <person name="Deshpande N.P."/>
            <person name="Kaakoush N.O."/>
            <person name="Wilkins M.R."/>
            <person name="Mitchell H.M."/>
        </authorList>
    </citation>
    <scope>NUCLEOTIDE SEQUENCE [LARGE SCALE GENOMIC DNA]</scope>
    <source>
        <strain evidence="1 2">ATCC 51562</strain>
    </source>
</reference>
<proteinExistence type="predicted"/>
<evidence type="ECO:0000313" key="1">
    <source>
        <dbReference type="EMBL" id="ERJ25161.1"/>
    </source>
</evidence>
<comment type="caution">
    <text evidence="1">The sequence shown here is derived from an EMBL/GenBank/DDBJ whole genome shotgun (WGS) entry which is preliminary data.</text>
</comment>